<sequence length="434" mass="46981">MEYTHHINSKRLSAAEAASAAVCVKNLTDWQAAIKEIQTWPEYTPQPLRSLPHLASQTRVGKLFFKDESRRFGPTLASFKMLGAPYAVYRILADEVHKQTGRHPSSCELRTGKYYELTKQVTVCVATDGNQGRGLAYGAKIFGCRCVDYIHAHVSSGRANRMKELGAIVIRVDGEYESSVERAKEDARMNGWHFVSSTSWSDFDSGIPQDVMNAYMVVVEETLLALQASALQNITHIFVCGGVGSIAAAIFLGIATRWEELRGSKQGIPRFIVVEPTEADCLLQSAVVGTPHESRGTLQTLMAGLACRSPSPAALKVLSWLASDFVSVPDSYAVDGMRALASGRGGDVPVVCGESSAASMGVLLAAARDDSILRDKLGLTAQSHVLLFGLEGATDPEIYNKIVGVSPASIFEAQERVTSKNGLKMIDADYTFIV</sequence>
<keyword evidence="1" id="KW-0472">Membrane</keyword>
<feature type="domain" description="Tryptophan synthase beta chain-like PALP" evidence="2">
    <location>
        <begin position="41"/>
        <end position="368"/>
    </location>
</feature>
<organism evidence="3 4">
    <name type="scientific">Aspergillus pseudocaelatus</name>
    <dbReference type="NCBI Taxonomy" id="1825620"/>
    <lineage>
        <taxon>Eukaryota</taxon>
        <taxon>Fungi</taxon>
        <taxon>Dikarya</taxon>
        <taxon>Ascomycota</taxon>
        <taxon>Pezizomycotina</taxon>
        <taxon>Eurotiomycetes</taxon>
        <taxon>Eurotiomycetidae</taxon>
        <taxon>Eurotiales</taxon>
        <taxon>Aspergillaceae</taxon>
        <taxon>Aspergillus</taxon>
        <taxon>Aspergillus subgen. Circumdati</taxon>
    </lineage>
</organism>
<dbReference type="Gene3D" id="3.40.50.1100">
    <property type="match status" value="2"/>
</dbReference>
<dbReference type="SUPFAM" id="SSF53686">
    <property type="entry name" value="Tryptophan synthase beta subunit-like PLP-dependent enzymes"/>
    <property type="match status" value="1"/>
</dbReference>
<dbReference type="PANTHER" id="PTHR42937:SF1">
    <property type="entry name" value="DIAMINOPROPIONATE AMMONIA-LYASE"/>
    <property type="match status" value="1"/>
</dbReference>
<evidence type="ECO:0000313" key="4">
    <source>
        <dbReference type="Proteomes" id="UP000325395"/>
    </source>
</evidence>
<keyword evidence="1" id="KW-1133">Transmembrane helix</keyword>
<gene>
    <name evidence="3" type="ORF">BDV36DRAFT_302294</name>
</gene>
<feature type="transmembrane region" description="Helical" evidence="1">
    <location>
        <begin position="234"/>
        <end position="255"/>
    </location>
</feature>
<dbReference type="InterPro" id="IPR036052">
    <property type="entry name" value="TrpB-like_PALP_sf"/>
</dbReference>
<keyword evidence="4" id="KW-1185">Reference proteome</keyword>
<evidence type="ECO:0000256" key="1">
    <source>
        <dbReference type="SAM" id="Phobius"/>
    </source>
</evidence>
<evidence type="ECO:0000313" key="3">
    <source>
        <dbReference type="EMBL" id="KAE8410959.1"/>
    </source>
</evidence>
<keyword evidence="1" id="KW-0812">Transmembrane</keyword>
<dbReference type="Proteomes" id="UP000325395">
    <property type="component" value="Unassembled WGS sequence"/>
</dbReference>
<dbReference type="EMBL" id="ML735901">
    <property type="protein sequence ID" value="KAE8410959.1"/>
    <property type="molecule type" value="Genomic_DNA"/>
</dbReference>
<dbReference type="CDD" id="cd00640">
    <property type="entry name" value="Trp-synth-beta_II"/>
    <property type="match status" value="1"/>
</dbReference>
<name>A0ABQ6W1E5_9EURO</name>
<evidence type="ECO:0000259" key="2">
    <source>
        <dbReference type="Pfam" id="PF00291"/>
    </source>
</evidence>
<protein>
    <submittedName>
        <fullName evidence="3">Tryptophan synthase beta subunit-like PLP-dependent enzyme</fullName>
    </submittedName>
</protein>
<dbReference type="Pfam" id="PF00291">
    <property type="entry name" value="PALP"/>
    <property type="match status" value="1"/>
</dbReference>
<dbReference type="InterPro" id="IPR001926">
    <property type="entry name" value="TrpB-like_PALP"/>
</dbReference>
<accession>A0ABQ6W1E5</accession>
<proteinExistence type="predicted"/>
<dbReference type="NCBIfam" id="NF006058">
    <property type="entry name" value="PRK08206.1"/>
    <property type="match status" value="1"/>
</dbReference>
<dbReference type="PANTHER" id="PTHR42937">
    <property type="match status" value="1"/>
</dbReference>
<reference evidence="3 4" key="1">
    <citation type="submission" date="2019-04" db="EMBL/GenBank/DDBJ databases">
        <authorList>
            <consortium name="DOE Joint Genome Institute"/>
            <person name="Mondo S."/>
            <person name="Kjaerbolling I."/>
            <person name="Vesth T."/>
            <person name="Frisvad J.C."/>
            <person name="Nybo J.L."/>
            <person name="Theobald S."/>
            <person name="Kildgaard S."/>
            <person name="Isbrandt T."/>
            <person name="Kuo A."/>
            <person name="Sato A."/>
            <person name="Lyhne E.K."/>
            <person name="Kogle M.E."/>
            <person name="Wiebenga A."/>
            <person name="Kun R.S."/>
            <person name="Lubbers R.J."/>
            <person name="Makela M.R."/>
            <person name="Barry K."/>
            <person name="Chovatia M."/>
            <person name="Clum A."/>
            <person name="Daum C."/>
            <person name="Haridas S."/>
            <person name="He G."/>
            <person name="LaButti K."/>
            <person name="Lipzen A."/>
            <person name="Riley R."/>
            <person name="Salamov A."/>
            <person name="Simmons B.A."/>
            <person name="Magnuson J.K."/>
            <person name="Henrissat B."/>
            <person name="Mortensen U.H."/>
            <person name="Larsen T.O."/>
            <person name="Devries R.P."/>
            <person name="Grigoriev I.V."/>
            <person name="Machida M."/>
            <person name="Baker S.E."/>
            <person name="Andersen M.R."/>
            <person name="Cantor M.N."/>
            <person name="Hua S.X."/>
        </authorList>
    </citation>
    <scope>NUCLEOTIDE SEQUENCE [LARGE SCALE GENOMIC DNA]</scope>
    <source>
        <strain evidence="3 4">CBS 117616</strain>
    </source>
</reference>